<dbReference type="CDD" id="cd18186">
    <property type="entry name" value="BTB_POZ_ZBTB_KLHL-like"/>
    <property type="match status" value="1"/>
</dbReference>
<keyword evidence="1" id="KW-1133">Transmembrane helix</keyword>
<feature type="transmembrane region" description="Helical" evidence="1">
    <location>
        <begin position="182"/>
        <end position="203"/>
    </location>
</feature>
<evidence type="ECO:0000256" key="1">
    <source>
        <dbReference type="SAM" id="Phobius"/>
    </source>
</evidence>
<evidence type="ECO:0000313" key="4">
    <source>
        <dbReference type="Proteomes" id="UP000313359"/>
    </source>
</evidence>
<protein>
    <recommendedName>
        <fullName evidence="2">BTB domain-containing protein</fullName>
    </recommendedName>
</protein>
<dbReference type="InterPro" id="IPR000210">
    <property type="entry name" value="BTB/POZ_dom"/>
</dbReference>
<accession>A0A5C2S5P4</accession>
<dbReference type="SUPFAM" id="SSF54695">
    <property type="entry name" value="POZ domain"/>
    <property type="match status" value="1"/>
</dbReference>
<keyword evidence="4" id="KW-1185">Reference proteome</keyword>
<dbReference type="PROSITE" id="PS50097">
    <property type="entry name" value="BTB"/>
    <property type="match status" value="1"/>
</dbReference>
<dbReference type="Gene3D" id="3.30.710.10">
    <property type="entry name" value="Potassium Channel Kv1.1, Chain A"/>
    <property type="match status" value="1"/>
</dbReference>
<evidence type="ECO:0000313" key="3">
    <source>
        <dbReference type="EMBL" id="RPD58518.1"/>
    </source>
</evidence>
<dbReference type="STRING" id="1328759.A0A5C2S5P4"/>
<dbReference type="InterPro" id="IPR011333">
    <property type="entry name" value="SKP1/BTB/POZ_sf"/>
</dbReference>
<feature type="domain" description="BTB" evidence="2">
    <location>
        <begin position="28"/>
        <end position="95"/>
    </location>
</feature>
<dbReference type="AlphaFoldDB" id="A0A5C2S5P4"/>
<proteinExistence type="predicted"/>
<name>A0A5C2S5P4_9APHY</name>
<keyword evidence="1" id="KW-0472">Membrane</keyword>
<dbReference type="Pfam" id="PF00651">
    <property type="entry name" value="BTB"/>
    <property type="match status" value="1"/>
</dbReference>
<reference evidence="3" key="1">
    <citation type="journal article" date="2018" name="Genome Biol. Evol.">
        <title>Genomics and development of Lentinus tigrinus, a white-rot wood-decaying mushroom with dimorphic fruiting bodies.</title>
        <authorList>
            <person name="Wu B."/>
            <person name="Xu Z."/>
            <person name="Knudson A."/>
            <person name="Carlson A."/>
            <person name="Chen N."/>
            <person name="Kovaka S."/>
            <person name="LaButti K."/>
            <person name="Lipzen A."/>
            <person name="Pennachio C."/>
            <person name="Riley R."/>
            <person name="Schakwitz W."/>
            <person name="Umezawa K."/>
            <person name="Ohm R.A."/>
            <person name="Grigoriev I.V."/>
            <person name="Nagy L.G."/>
            <person name="Gibbons J."/>
            <person name="Hibbett D."/>
        </authorList>
    </citation>
    <scope>NUCLEOTIDE SEQUENCE [LARGE SCALE GENOMIC DNA]</scope>
    <source>
        <strain evidence="3">ALCF2SS1-6</strain>
    </source>
</reference>
<organism evidence="3 4">
    <name type="scientific">Lentinus tigrinus ALCF2SS1-6</name>
    <dbReference type="NCBI Taxonomy" id="1328759"/>
    <lineage>
        <taxon>Eukaryota</taxon>
        <taxon>Fungi</taxon>
        <taxon>Dikarya</taxon>
        <taxon>Basidiomycota</taxon>
        <taxon>Agaricomycotina</taxon>
        <taxon>Agaricomycetes</taxon>
        <taxon>Polyporales</taxon>
        <taxon>Polyporaceae</taxon>
        <taxon>Lentinus</taxon>
    </lineage>
</organism>
<dbReference type="Proteomes" id="UP000313359">
    <property type="component" value="Unassembled WGS sequence"/>
</dbReference>
<gene>
    <name evidence="3" type="ORF">L227DRAFT_550299</name>
</gene>
<evidence type="ECO:0000259" key="2">
    <source>
        <dbReference type="PROSITE" id="PS50097"/>
    </source>
</evidence>
<dbReference type="EMBL" id="ML122274">
    <property type="protein sequence ID" value="RPD58518.1"/>
    <property type="molecule type" value="Genomic_DNA"/>
</dbReference>
<keyword evidence="1" id="KW-0812">Transmembrane</keyword>
<dbReference type="OrthoDB" id="3036049at2759"/>
<sequence length="327" mass="36813">MSNLGSRKRLRPDSPGAQLQEDAEFWFDDGTIILEAQNVRFRVYKGVLAEHSPVYADMFSSPQPDKYDVSRASQSCPVVKLEDSPDDLRHFLRALLPKKQTSIIYAGPYKIAFETLSACIRLGHKYQVDYLLEQALGYLEHYFPQDFDKWNEERVFEGPPTWSPWHAIGVVGIARRMGWSTILLSALMVCCTLPVATLVNGFVTSDGILAKLDNEDLIRCMSGKVALMAEFTGMVLRTLVPWHVPGCTAEGACKLSIRDMLRGLQAEPDYVANEEPFCRASSFLQACQEYADPLCPSCYSDLEKRIIDQQRIMWGKLPIIFALGADD</sequence>